<dbReference type="EMBL" id="JALPRX010000054">
    <property type="protein sequence ID" value="MCK8785222.1"/>
    <property type="molecule type" value="Genomic_DNA"/>
</dbReference>
<reference evidence="1" key="1">
    <citation type="submission" date="2022-04" db="EMBL/GenBank/DDBJ databases">
        <title>Roseomonas acroporae sp. nov., isolated from coral Acropora digitifera.</title>
        <authorList>
            <person name="Sun H."/>
        </authorList>
    </citation>
    <scope>NUCLEOTIDE SEQUENCE</scope>
    <source>
        <strain evidence="1">NAR14</strain>
    </source>
</reference>
<name>A0A9X1YAN9_9PROT</name>
<gene>
    <name evidence="1" type="ORF">M0638_12585</name>
</gene>
<dbReference type="AlphaFoldDB" id="A0A9X1YAN9"/>
<proteinExistence type="predicted"/>
<sequence>MDGEMAPPGEVVHLEPFVPQPGTWFVAFQPADTVWWHRLCRKGFAHCFAFAPRGNPDRAGEVHWVFFDPAFTCLDVRLIPFEAVVEAFAMNKVGALRILRIDRQGARLARPRWVVTCAGAIAALLGMRATPLTPWGLYRRMLAAGAEVVP</sequence>
<evidence type="ECO:0000313" key="1">
    <source>
        <dbReference type="EMBL" id="MCK8785222.1"/>
    </source>
</evidence>
<protein>
    <submittedName>
        <fullName evidence="1">Uncharacterized protein</fullName>
    </submittedName>
</protein>
<dbReference type="Proteomes" id="UP001139516">
    <property type="component" value="Unassembled WGS sequence"/>
</dbReference>
<evidence type="ECO:0000313" key="2">
    <source>
        <dbReference type="Proteomes" id="UP001139516"/>
    </source>
</evidence>
<comment type="caution">
    <text evidence="1">The sequence shown here is derived from an EMBL/GenBank/DDBJ whole genome shotgun (WGS) entry which is preliminary data.</text>
</comment>
<organism evidence="1 2">
    <name type="scientific">Roseomonas acroporae</name>
    <dbReference type="NCBI Taxonomy" id="2937791"/>
    <lineage>
        <taxon>Bacteria</taxon>
        <taxon>Pseudomonadati</taxon>
        <taxon>Pseudomonadota</taxon>
        <taxon>Alphaproteobacteria</taxon>
        <taxon>Acetobacterales</taxon>
        <taxon>Roseomonadaceae</taxon>
        <taxon>Roseomonas</taxon>
    </lineage>
</organism>
<accession>A0A9X1YAN9</accession>
<keyword evidence="2" id="KW-1185">Reference proteome</keyword>
<dbReference type="RefSeq" id="WP_248667346.1">
    <property type="nucleotide sequence ID" value="NZ_JALPRX010000054.1"/>
</dbReference>